<keyword evidence="1" id="KW-0315">Glutamine amidotransferase</keyword>
<dbReference type="HAMAP" id="MF_02036">
    <property type="entry name" value="EgtC"/>
    <property type="match status" value="1"/>
</dbReference>
<sequence length="263" mass="27615">MCRHLAYLGPPATLSALLLEPPHSLLRQSWAPRDMRGGGTINADGFGVGWYPLLAAGGVRAEERSDEDGRSGPGPVRYRRAGPMWSDPGFPELARVTASGAVLAAVRSATVGMPVHESACAPFAAGDLLFSHNGRVTGWPRSVAKLAERLPVTDLLTLDAPTDAALLWALVRHRLRGGADPASALAATVSEVDAAAPGSRLNLLLTDGRRVYATTAGHSLSVRLAAGAVTVASEPYDDDPAWRPVPDRSLVVADPTTHTVEDL</sequence>
<dbReference type="Proteomes" id="UP001230908">
    <property type="component" value="Unassembled WGS sequence"/>
</dbReference>
<dbReference type="EC" id="3.5.1.118" evidence="1"/>
<dbReference type="InterPro" id="IPR017932">
    <property type="entry name" value="GATase_2_dom"/>
</dbReference>
<comment type="catalytic activity">
    <reaction evidence="1">
        <text>gamma-L-glutamyl-hercynylcysteine S-oxide + H2O = S-(hercyn-2-yl)-L-cysteine S-oxide + L-glutamate</text>
        <dbReference type="Rhea" id="RHEA:42684"/>
        <dbReference type="ChEBI" id="CHEBI:15377"/>
        <dbReference type="ChEBI" id="CHEBI:29985"/>
        <dbReference type="ChEBI" id="CHEBI:82703"/>
        <dbReference type="ChEBI" id="CHEBI:82706"/>
        <dbReference type="EC" id="3.5.1.118"/>
    </reaction>
</comment>
<dbReference type="InterPro" id="IPR052373">
    <property type="entry name" value="Gamma-glu_amide_hydrolase"/>
</dbReference>
<dbReference type="PANTHER" id="PTHR43187:SF2">
    <property type="entry name" value="GAMMA-GLUTAMYL-HERCYNYLCYSTEINE SULFOXIDE HYDROLASE"/>
    <property type="match status" value="1"/>
</dbReference>
<comment type="pathway">
    <text evidence="1">Amino-acid biosynthesis; ergothioneine biosynthesis.</text>
</comment>
<feature type="region of interest" description="Disordered" evidence="2">
    <location>
        <begin position="61"/>
        <end position="80"/>
    </location>
</feature>
<evidence type="ECO:0000313" key="5">
    <source>
        <dbReference type="Proteomes" id="UP001230908"/>
    </source>
</evidence>
<dbReference type="SUPFAM" id="SSF56235">
    <property type="entry name" value="N-terminal nucleophile aminohydrolases (Ntn hydrolases)"/>
    <property type="match status" value="1"/>
</dbReference>
<dbReference type="RefSeq" id="WP_308716560.1">
    <property type="nucleotide sequence ID" value="NZ_JAVHUY010000040.1"/>
</dbReference>
<dbReference type="PANTHER" id="PTHR43187">
    <property type="entry name" value="GLUTAMINE AMIDOTRANSFERASE DUG3-RELATED"/>
    <property type="match status" value="1"/>
</dbReference>
<organism evidence="4 5">
    <name type="scientific">Phytohabitans maris</name>
    <dbReference type="NCBI Taxonomy" id="3071409"/>
    <lineage>
        <taxon>Bacteria</taxon>
        <taxon>Bacillati</taxon>
        <taxon>Actinomycetota</taxon>
        <taxon>Actinomycetes</taxon>
        <taxon>Micromonosporales</taxon>
        <taxon>Micromonosporaceae</taxon>
    </lineage>
</organism>
<accession>A0ABU0ZQI6</accession>
<gene>
    <name evidence="1 4" type="primary">egtC</name>
    <name evidence="4" type="ORF">RB614_32765</name>
</gene>
<dbReference type="Pfam" id="PF13522">
    <property type="entry name" value="GATase_6"/>
    <property type="match status" value="1"/>
</dbReference>
<dbReference type="CDD" id="cd01908">
    <property type="entry name" value="YafJ"/>
    <property type="match status" value="1"/>
</dbReference>
<dbReference type="InterPro" id="IPR032889">
    <property type="entry name" value="EgtC_Actinobacteria"/>
</dbReference>
<keyword evidence="1" id="KW-0378">Hydrolase</keyword>
<evidence type="ECO:0000259" key="3">
    <source>
        <dbReference type="PROSITE" id="PS51278"/>
    </source>
</evidence>
<dbReference type="PROSITE" id="PS51278">
    <property type="entry name" value="GATASE_TYPE_2"/>
    <property type="match status" value="1"/>
</dbReference>
<dbReference type="EMBL" id="JAVHUY010000040">
    <property type="protein sequence ID" value="MDQ7909304.1"/>
    <property type="molecule type" value="Genomic_DNA"/>
</dbReference>
<comment type="function">
    <text evidence="1">Catalyzes the hydrolysis of the gamma-glutamyl amide bond of hercynyl-gamma-L-glutamyl-L-cysteine sulfoxide to produce hercynylcysteine sulfoxide, a step in the biosynthesis pathway of ergothioneine.</text>
</comment>
<feature type="compositionally biased region" description="Basic and acidic residues" evidence="2">
    <location>
        <begin position="61"/>
        <end position="70"/>
    </location>
</feature>
<protein>
    <recommendedName>
        <fullName evidence="1">Gamma-glutamyl-hercynylcysteine sulfoxide hydrolase</fullName>
        <ecNumber evidence="1">3.5.1.118</ecNumber>
    </recommendedName>
    <alternativeName>
        <fullName evidence="1">Gamma-glutamyl hercynylcysteine S-oxide hydrolase</fullName>
    </alternativeName>
</protein>
<feature type="domain" description="Glutamine amidotransferase type-2" evidence="3">
    <location>
        <begin position="2"/>
        <end position="263"/>
    </location>
</feature>
<evidence type="ECO:0000256" key="1">
    <source>
        <dbReference type="HAMAP-Rule" id="MF_02036"/>
    </source>
</evidence>
<dbReference type="NCBIfam" id="TIGR03442">
    <property type="entry name" value="ergothioneine biosynthesis protein EgtC"/>
    <property type="match status" value="1"/>
</dbReference>
<keyword evidence="5" id="KW-1185">Reference proteome</keyword>
<evidence type="ECO:0000313" key="4">
    <source>
        <dbReference type="EMBL" id="MDQ7909304.1"/>
    </source>
</evidence>
<proteinExistence type="inferred from homology"/>
<name>A0ABU0ZQI6_9ACTN</name>
<evidence type="ECO:0000256" key="2">
    <source>
        <dbReference type="SAM" id="MobiDB-lite"/>
    </source>
</evidence>
<comment type="caution">
    <text evidence="4">The sequence shown here is derived from an EMBL/GenBank/DDBJ whole genome shotgun (WGS) entry which is preliminary data.</text>
</comment>
<reference evidence="4 5" key="1">
    <citation type="submission" date="2023-08" db="EMBL/GenBank/DDBJ databases">
        <title>Phytohabitans sansha sp. nov., isolated from marine sediment.</title>
        <authorList>
            <person name="Zhao Y."/>
            <person name="Yi K."/>
        </authorList>
    </citation>
    <scope>NUCLEOTIDE SEQUENCE [LARGE SCALE GENOMIC DNA]</scope>
    <source>
        <strain evidence="4 5">ZYX-F-186</strain>
    </source>
</reference>
<dbReference type="InterPro" id="IPR017808">
    <property type="entry name" value="EgtC"/>
</dbReference>
<dbReference type="InterPro" id="IPR029055">
    <property type="entry name" value="Ntn_hydrolases_N"/>
</dbReference>
<dbReference type="Gene3D" id="3.60.20.10">
    <property type="entry name" value="Glutamine Phosphoribosylpyrophosphate, subunit 1, domain 1"/>
    <property type="match status" value="1"/>
</dbReference>